<dbReference type="Gene3D" id="3.30.565.10">
    <property type="entry name" value="Histidine kinase-like ATPase, C-terminal domain"/>
    <property type="match status" value="1"/>
</dbReference>
<dbReference type="GO" id="GO:0016887">
    <property type="term" value="F:ATP hydrolysis activity"/>
    <property type="evidence" value="ECO:0007669"/>
    <property type="project" value="InterPro"/>
</dbReference>
<dbReference type="GO" id="GO:0005524">
    <property type="term" value="F:ATP binding"/>
    <property type="evidence" value="ECO:0007669"/>
    <property type="project" value="InterPro"/>
</dbReference>
<dbReference type="Gene3D" id="3.30.1540.20">
    <property type="entry name" value="MutL, C-terminal domain, dimerisation subdomain"/>
    <property type="match status" value="1"/>
</dbReference>
<feature type="domain" description="MutL C-terminal dimerisation" evidence="4">
    <location>
        <begin position="757"/>
        <end position="912"/>
    </location>
</feature>
<evidence type="ECO:0000256" key="3">
    <source>
        <dbReference type="SAM" id="MobiDB-lite"/>
    </source>
</evidence>
<dbReference type="InterPro" id="IPR042120">
    <property type="entry name" value="MutL_C_dimsub"/>
</dbReference>
<accession>A0A1L0DQ20</accession>
<dbReference type="Gene3D" id="3.30.1370.100">
    <property type="entry name" value="MutL, C-terminal domain, regulatory subdomain"/>
    <property type="match status" value="1"/>
</dbReference>
<feature type="region of interest" description="Disordered" evidence="3">
    <location>
        <begin position="473"/>
        <end position="498"/>
    </location>
</feature>
<dbReference type="Pfam" id="PF13589">
    <property type="entry name" value="HATPase_c_3"/>
    <property type="match status" value="1"/>
</dbReference>
<feature type="domain" description="DNA mismatch repair protein S5" evidence="5">
    <location>
        <begin position="219"/>
        <end position="355"/>
    </location>
</feature>
<evidence type="ECO:0000259" key="4">
    <source>
        <dbReference type="SMART" id="SM00853"/>
    </source>
</evidence>
<name>A0A1L0DQ20_9ASCO</name>
<dbReference type="GO" id="GO:0030983">
    <property type="term" value="F:mismatched DNA binding"/>
    <property type="evidence" value="ECO:0007669"/>
    <property type="project" value="InterPro"/>
</dbReference>
<dbReference type="GO" id="GO:0006298">
    <property type="term" value="P:mismatch repair"/>
    <property type="evidence" value="ECO:0007669"/>
    <property type="project" value="InterPro"/>
</dbReference>
<organism evidence="6 7">
    <name type="scientific">Sungouiella intermedia</name>
    <dbReference type="NCBI Taxonomy" id="45354"/>
    <lineage>
        <taxon>Eukaryota</taxon>
        <taxon>Fungi</taxon>
        <taxon>Dikarya</taxon>
        <taxon>Ascomycota</taxon>
        <taxon>Saccharomycotina</taxon>
        <taxon>Pichiomycetes</taxon>
        <taxon>Metschnikowiaceae</taxon>
        <taxon>Sungouiella</taxon>
    </lineage>
</organism>
<dbReference type="InterPro" id="IPR038973">
    <property type="entry name" value="MutL/Mlh/Pms-like"/>
</dbReference>
<keyword evidence="2" id="KW-0227">DNA damage</keyword>
<dbReference type="SMART" id="SM00853">
    <property type="entry name" value="MutL_C"/>
    <property type="match status" value="1"/>
</dbReference>
<proteinExistence type="inferred from homology"/>
<evidence type="ECO:0000313" key="7">
    <source>
        <dbReference type="Proteomes" id="UP000182334"/>
    </source>
</evidence>
<evidence type="ECO:0000256" key="1">
    <source>
        <dbReference type="ARBA" id="ARBA00006082"/>
    </source>
</evidence>
<dbReference type="InterPro" id="IPR037198">
    <property type="entry name" value="MutL_C_sf"/>
</dbReference>
<evidence type="ECO:0000256" key="2">
    <source>
        <dbReference type="ARBA" id="ARBA00022763"/>
    </source>
</evidence>
<protein>
    <submittedName>
        <fullName evidence="6">CIC11C00000000213</fullName>
    </submittedName>
</protein>
<dbReference type="CDD" id="cd16926">
    <property type="entry name" value="HATPase_MutL-MLH-PMS-like"/>
    <property type="match status" value="1"/>
</dbReference>
<dbReference type="NCBIfam" id="TIGR00585">
    <property type="entry name" value="mutl"/>
    <property type="match status" value="1"/>
</dbReference>
<dbReference type="PANTHER" id="PTHR10073">
    <property type="entry name" value="DNA MISMATCH REPAIR PROTEIN MLH, PMS, MUTL"/>
    <property type="match status" value="1"/>
</dbReference>
<evidence type="ECO:0000313" key="6">
    <source>
        <dbReference type="EMBL" id="SGZ54470.1"/>
    </source>
</evidence>
<dbReference type="InterPro" id="IPR020568">
    <property type="entry name" value="Ribosomal_Su5_D2-typ_SF"/>
</dbReference>
<comment type="similarity">
    <text evidence="1">Belongs to the DNA mismatch repair MutL/HexB family.</text>
</comment>
<dbReference type="OrthoDB" id="10263226at2759"/>
<dbReference type="Gene3D" id="3.30.230.10">
    <property type="match status" value="1"/>
</dbReference>
<dbReference type="PANTHER" id="PTHR10073:SF52">
    <property type="entry name" value="MISMATCH REPAIR ENDONUCLEASE PMS2"/>
    <property type="match status" value="1"/>
</dbReference>
<dbReference type="Proteomes" id="UP000182334">
    <property type="component" value="Chromosome IV"/>
</dbReference>
<dbReference type="Pfam" id="PF08676">
    <property type="entry name" value="MutL_C"/>
    <property type="match status" value="1"/>
</dbReference>
<dbReference type="InterPro" id="IPR014790">
    <property type="entry name" value="MutL_C"/>
</dbReference>
<dbReference type="InterPro" id="IPR002099">
    <property type="entry name" value="MutL/Mlh/PMS"/>
</dbReference>
<feature type="compositionally biased region" description="Basic and acidic residues" evidence="3">
    <location>
        <begin position="421"/>
        <end position="439"/>
    </location>
</feature>
<sequence length="957" mass="105762">MSIKSINTHDVAKITSGQVIIDLVSVVKELVENAIDAGSDKIEITFNNYGTISVEVADNGRGIEAEDFASLALKHHTSKLTTFEDLALVSTLGFRGEAMSSLCSVASVKLSTCTSSSFPRATELHFDTLGNLTSQKTAVSGKKGTTVTISDLFRGMPVREKNFIKNSKREYSRALTMLMAYLLTYTNIRFTVFNVSGSTGKKTMAMGTQGGKASTIDALVSVFGSNGAYGLIPIDIKSTNIDARFKLNMHSVPMSLGVRLFGFISDTSFGLGRGSGDRQFLTVNKRPVTHKRIAKVINEVYKTFNTTQVPVFVLEIELDTAFVDVNVTPDKRMVLMQSEDVVVEVLREELCSFFEGRDNFVPKSALGAVSIGRKPASKEELIAMNNESSLDEVLETNEKETGQYGDETKEKQKDSTSWGATDREANCLFSEERKADREATASLEGNSEDSEETALAVSGENYESFEVINGNETESHNAEDVESDVGQENPSEDQKRDEYHHVVSLDSQDPSLKQGTDLLQGRSSRTINKVNTTLHLVDPPVESVSIESHPEHGQVSCKIANGAPLLQHSTDGCTDSRAHCAILTPDEVIDHTTFTDDVEANCASDEVDKFDDLQETAIYELFVPEVTEEDVNHLNGANDPRRAMSLTQSSQRVSKHNARQTLHDVDAAIGSHPVDAGRANRSRGACTELVYQQRSHLALKIPRENFPPHHDSKSGLQLEYKESYSEKQKSYSGVRAAFHDLTQALEIKKSDFGRMQVVGQFNLGFIIVVHLGKLFIVDQHALDEIFNYERLMRSLVLRAQPLVVPRTLELSAVDEMVVLEHMTQLRKNGFIVEEDADAPPGHRVKLMAVPVLKNVVFDDSDLHELVHKLHHHGISASQTSSQRLRQTVRCTKVDGMIALRACRLSIMVGQLLGKSTMSIVVKHLSTLDRPWNCPHGRPTMRHLVDLEGDLFGEDYEV</sequence>
<dbReference type="EMBL" id="LT635759">
    <property type="protein sequence ID" value="SGZ54470.1"/>
    <property type="molecule type" value="Genomic_DNA"/>
</dbReference>
<dbReference type="InterPro" id="IPR042121">
    <property type="entry name" value="MutL_C_regsub"/>
</dbReference>
<dbReference type="SUPFAM" id="SSF55874">
    <property type="entry name" value="ATPase domain of HSP90 chaperone/DNA topoisomerase II/histidine kinase"/>
    <property type="match status" value="1"/>
</dbReference>
<dbReference type="InterPro" id="IPR013507">
    <property type="entry name" value="DNA_mismatch_S5_2-like"/>
</dbReference>
<evidence type="ECO:0000259" key="5">
    <source>
        <dbReference type="SMART" id="SM01340"/>
    </source>
</evidence>
<dbReference type="STRING" id="45354.A0A1L0DQ20"/>
<dbReference type="AlphaFoldDB" id="A0A1L0DQ20"/>
<dbReference type="InterPro" id="IPR014721">
    <property type="entry name" value="Ribsml_uS5_D2-typ_fold_subgr"/>
</dbReference>
<keyword evidence="7" id="KW-1185">Reference proteome</keyword>
<dbReference type="SMART" id="SM01340">
    <property type="entry name" value="DNA_mis_repair"/>
    <property type="match status" value="1"/>
</dbReference>
<feature type="compositionally biased region" description="Basic and acidic residues" evidence="3">
    <location>
        <begin position="396"/>
        <end position="414"/>
    </location>
</feature>
<reference evidence="6 7" key="1">
    <citation type="submission" date="2016-10" db="EMBL/GenBank/DDBJ databases">
        <authorList>
            <person name="de Groot N.N."/>
        </authorList>
    </citation>
    <scope>NUCLEOTIDE SEQUENCE [LARGE SCALE GENOMIC DNA]</scope>
    <source>
        <strain evidence="6 7">CBS 141442</strain>
    </source>
</reference>
<dbReference type="GO" id="GO:0032389">
    <property type="term" value="C:MutLalpha complex"/>
    <property type="evidence" value="ECO:0007669"/>
    <property type="project" value="TreeGrafter"/>
</dbReference>
<feature type="region of interest" description="Disordered" evidence="3">
    <location>
        <begin position="387"/>
        <end position="460"/>
    </location>
</feature>
<dbReference type="InterPro" id="IPR036890">
    <property type="entry name" value="HATPase_C_sf"/>
</dbReference>
<dbReference type="CDD" id="cd03484">
    <property type="entry name" value="MutL_Trans_hPMS_2_like"/>
    <property type="match status" value="1"/>
</dbReference>
<dbReference type="SUPFAM" id="SSF54211">
    <property type="entry name" value="Ribosomal protein S5 domain 2-like"/>
    <property type="match status" value="1"/>
</dbReference>
<gene>
    <name evidence="6" type="ORF">SAMEA4029010_CIC11G00000000213</name>
</gene>
<dbReference type="FunFam" id="3.30.565.10:FF:000017">
    <property type="entry name" value="PMS1 homolog 1, mismatch repair system component"/>
    <property type="match status" value="1"/>
</dbReference>
<dbReference type="GO" id="GO:0140664">
    <property type="term" value="F:ATP-dependent DNA damage sensor activity"/>
    <property type="evidence" value="ECO:0007669"/>
    <property type="project" value="InterPro"/>
</dbReference>
<dbReference type="FunFam" id="3.30.1370.100:FF:000001">
    <property type="entry name" value="Mismatch repair endonuclease pms1, putative"/>
    <property type="match status" value="1"/>
</dbReference>
<dbReference type="Pfam" id="PF01119">
    <property type="entry name" value="DNA_mis_repair"/>
    <property type="match status" value="1"/>
</dbReference>
<dbReference type="GO" id="GO:0061982">
    <property type="term" value="P:meiosis I cell cycle process"/>
    <property type="evidence" value="ECO:0007669"/>
    <property type="project" value="UniProtKB-ARBA"/>
</dbReference>
<dbReference type="SUPFAM" id="SSF118116">
    <property type="entry name" value="DNA mismatch repair protein MutL"/>
    <property type="match status" value="1"/>
</dbReference>